<dbReference type="STRING" id="215250.A0A316YZH1"/>
<dbReference type="InterPro" id="IPR002018">
    <property type="entry name" value="CarbesteraseB"/>
</dbReference>
<accession>A0A316YZH1</accession>
<evidence type="ECO:0000313" key="3">
    <source>
        <dbReference type="Proteomes" id="UP000245768"/>
    </source>
</evidence>
<proteinExistence type="predicted"/>
<evidence type="ECO:0000313" key="2">
    <source>
        <dbReference type="EMBL" id="PWN94174.1"/>
    </source>
</evidence>
<sequence length="575" mass="64039">RPEVQLDYADYQGVKNHLTGTNDFLGMRFATANRLEEAKFIDPATKPKDIQDASKYGNACPQVQLAGNPLNFGAADVAETLTFIQQIAAPPGLVQGQSEDCLFANVQVPEGVKKGDKLPVLLWIHGGGYELGAANSVGSEATTLPNVIYQGGNLVKRSVEMGKPVVFVSANHRLNFFGTLAGKEISDAKVENLYLKDQRLFMKWLKKYVAEFGGDPDHIVAFGESAGAMSLGCHFAINPRETEDFIKGAWMFSGGPMKLSPPSRVQRVYDDFVEAAGCQGQADTLACLKKADYDGIYRQIQRTPNFLGYTSTEVPWYPRPDGYFLKESPHVTWKRGDIAKIPMVIGDMKDEGTIFSQVNQLNVTTTDDWKKLFKDIWWPDTVTDENLDRLAELYPDNPTQGSPYDTGLRNALTPQYKRIAALTGDSTFESQRRFANEVASKTHNQWSYQIEIDLPVLSSLPVLGQILKDTNITNYPQLGSFHIADVVLHAFGTVPPELSKNSLHIMSCLIAFANDLDPNGHGLDLPQWPQYKWGEPAIGQEQLFHFTEPKVDLIPDGFRREAMQYLNDNPESFLF</sequence>
<feature type="domain" description="Carboxylesterase type B" evidence="1">
    <location>
        <begin position="2"/>
        <end position="532"/>
    </location>
</feature>
<gene>
    <name evidence="2" type="ORF">FA10DRAFT_220390</name>
</gene>
<dbReference type="OrthoDB" id="408631at2759"/>
<feature type="non-terminal residue" evidence="2">
    <location>
        <position position="575"/>
    </location>
</feature>
<dbReference type="InterPro" id="IPR029058">
    <property type="entry name" value="AB_hydrolase_fold"/>
</dbReference>
<dbReference type="Proteomes" id="UP000245768">
    <property type="component" value="Unassembled WGS sequence"/>
</dbReference>
<dbReference type="GO" id="GO:0016787">
    <property type="term" value="F:hydrolase activity"/>
    <property type="evidence" value="ECO:0007669"/>
    <property type="project" value="UniProtKB-KW"/>
</dbReference>
<keyword evidence="3" id="KW-1185">Reference proteome</keyword>
<organism evidence="2 3">
    <name type="scientific">Acaromyces ingoldii</name>
    <dbReference type="NCBI Taxonomy" id="215250"/>
    <lineage>
        <taxon>Eukaryota</taxon>
        <taxon>Fungi</taxon>
        <taxon>Dikarya</taxon>
        <taxon>Basidiomycota</taxon>
        <taxon>Ustilaginomycotina</taxon>
        <taxon>Exobasidiomycetes</taxon>
        <taxon>Exobasidiales</taxon>
        <taxon>Cryptobasidiaceae</taxon>
        <taxon>Acaromyces</taxon>
    </lineage>
</organism>
<evidence type="ECO:0000259" key="1">
    <source>
        <dbReference type="Pfam" id="PF00135"/>
    </source>
</evidence>
<reference evidence="2 3" key="1">
    <citation type="journal article" date="2018" name="Mol. Biol. Evol.">
        <title>Broad Genomic Sampling Reveals a Smut Pathogenic Ancestry of the Fungal Clade Ustilaginomycotina.</title>
        <authorList>
            <person name="Kijpornyongpan T."/>
            <person name="Mondo S.J."/>
            <person name="Barry K."/>
            <person name="Sandor L."/>
            <person name="Lee J."/>
            <person name="Lipzen A."/>
            <person name="Pangilinan J."/>
            <person name="LaButti K."/>
            <person name="Hainaut M."/>
            <person name="Henrissat B."/>
            <person name="Grigoriev I.V."/>
            <person name="Spatafora J.W."/>
            <person name="Aime M.C."/>
        </authorList>
    </citation>
    <scope>NUCLEOTIDE SEQUENCE [LARGE SCALE GENOMIC DNA]</scope>
    <source>
        <strain evidence="2 3">MCA 4198</strain>
    </source>
</reference>
<name>A0A316YZH1_9BASI</name>
<dbReference type="Pfam" id="PF00135">
    <property type="entry name" value="COesterase"/>
    <property type="match status" value="1"/>
</dbReference>
<dbReference type="Gene3D" id="3.40.50.1820">
    <property type="entry name" value="alpha/beta hydrolase"/>
    <property type="match status" value="1"/>
</dbReference>
<dbReference type="AlphaFoldDB" id="A0A316YZH1"/>
<feature type="non-terminal residue" evidence="2">
    <location>
        <position position="1"/>
    </location>
</feature>
<keyword evidence="2" id="KW-0378">Hydrolase</keyword>
<dbReference type="PANTHER" id="PTHR11559">
    <property type="entry name" value="CARBOXYLESTERASE"/>
    <property type="match status" value="1"/>
</dbReference>
<dbReference type="InterPro" id="IPR050309">
    <property type="entry name" value="Type-B_Carboxylest/Lipase"/>
</dbReference>
<dbReference type="SUPFAM" id="SSF53474">
    <property type="entry name" value="alpha/beta-Hydrolases"/>
    <property type="match status" value="1"/>
</dbReference>
<dbReference type="GeneID" id="37040460"/>
<dbReference type="InParanoid" id="A0A316YZH1"/>
<dbReference type="EMBL" id="KZ819634">
    <property type="protein sequence ID" value="PWN94174.1"/>
    <property type="molecule type" value="Genomic_DNA"/>
</dbReference>
<dbReference type="RefSeq" id="XP_025381372.1">
    <property type="nucleotide sequence ID" value="XM_025518544.1"/>
</dbReference>
<protein>
    <submittedName>
        <fullName evidence="2">Alpha/beta-hydrolase</fullName>
    </submittedName>
</protein>